<organism evidence="1 2">
    <name type="scientific">Artemisia annua</name>
    <name type="common">Sweet wormwood</name>
    <dbReference type="NCBI Taxonomy" id="35608"/>
    <lineage>
        <taxon>Eukaryota</taxon>
        <taxon>Viridiplantae</taxon>
        <taxon>Streptophyta</taxon>
        <taxon>Embryophyta</taxon>
        <taxon>Tracheophyta</taxon>
        <taxon>Spermatophyta</taxon>
        <taxon>Magnoliopsida</taxon>
        <taxon>eudicotyledons</taxon>
        <taxon>Gunneridae</taxon>
        <taxon>Pentapetalae</taxon>
        <taxon>asterids</taxon>
        <taxon>campanulids</taxon>
        <taxon>Asterales</taxon>
        <taxon>Asteraceae</taxon>
        <taxon>Asteroideae</taxon>
        <taxon>Anthemideae</taxon>
        <taxon>Artemisiinae</taxon>
        <taxon>Artemisia</taxon>
    </lineage>
</organism>
<dbReference type="OrthoDB" id="1747900at2759"/>
<evidence type="ECO:0000313" key="2">
    <source>
        <dbReference type="Proteomes" id="UP000245207"/>
    </source>
</evidence>
<keyword evidence="2" id="KW-1185">Reference proteome</keyword>
<dbReference type="AlphaFoldDB" id="A0A2U1Q2K7"/>
<reference evidence="1 2" key="1">
    <citation type="journal article" date="2018" name="Mol. Plant">
        <title>The genome of Artemisia annua provides insight into the evolution of Asteraceae family and artemisinin biosynthesis.</title>
        <authorList>
            <person name="Shen Q."/>
            <person name="Zhang L."/>
            <person name="Liao Z."/>
            <person name="Wang S."/>
            <person name="Yan T."/>
            <person name="Shi P."/>
            <person name="Liu M."/>
            <person name="Fu X."/>
            <person name="Pan Q."/>
            <person name="Wang Y."/>
            <person name="Lv Z."/>
            <person name="Lu X."/>
            <person name="Zhang F."/>
            <person name="Jiang W."/>
            <person name="Ma Y."/>
            <person name="Chen M."/>
            <person name="Hao X."/>
            <person name="Li L."/>
            <person name="Tang Y."/>
            <person name="Lv G."/>
            <person name="Zhou Y."/>
            <person name="Sun X."/>
            <person name="Brodelius P.E."/>
            <person name="Rose J.K.C."/>
            <person name="Tang K."/>
        </authorList>
    </citation>
    <scope>NUCLEOTIDE SEQUENCE [LARGE SCALE GENOMIC DNA]</scope>
    <source>
        <strain evidence="2">cv. Huhao1</strain>
        <tissue evidence="1">Leaf</tissue>
    </source>
</reference>
<protein>
    <submittedName>
        <fullName evidence="1">Uncharacterized protein</fullName>
    </submittedName>
</protein>
<evidence type="ECO:0000313" key="1">
    <source>
        <dbReference type="EMBL" id="PWA92250.1"/>
    </source>
</evidence>
<name>A0A2U1Q2K7_ARTAN</name>
<gene>
    <name evidence="1" type="ORF">CTI12_AA081520</name>
</gene>
<sequence length="122" mass="13504">MDPKLALIKSARRGNCNYTKDVIGRHVNAPIGISIHEFSCPNTRNNVAPKATIIVVVEMNNMTRPIINLRGNSNRKFCSAKRVVRMDKNINRDVTDVNNDTASDNANITKAGLLVKMDIPDS</sequence>
<dbReference type="EMBL" id="PKPP01000478">
    <property type="protein sequence ID" value="PWA92250.1"/>
    <property type="molecule type" value="Genomic_DNA"/>
</dbReference>
<comment type="caution">
    <text evidence="1">The sequence shown here is derived from an EMBL/GenBank/DDBJ whole genome shotgun (WGS) entry which is preliminary data.</text>
</comment>
<proteinExistence type="predicted"/>
<dbReference type="Proteomes" id="UP000245207">
    <property type="component" value="Unassembled WGS sequence"/>
</dbReference>
<accession>A0A2U1Q2K7</accession>